<feature type="domain" description="SusD-like N-terminal" evidence="8">
    <location>
        <begin position="78"/>
        <end position="238"/>
    </location>
</feature>
<keyword evidence="10" id="KW-1185">Reference proteome</keyword>
<evidence type="ECO:0000256" key="2">
    <source>
        <dbReference type="ARBA" id="ARBA00006275"/>
    </source>
</evidence>
<dbReference type="Proteomes" id="UP000240971">
    <property type="component" value="Unassembled WGS sequence"/>
</dbReference>
<dbReference type="Gene3D" id="1.25.40.390">
    <property type="match status" value="1"/>
</dbReference>
<dbReference type="InterPro" id="IPR012944">
    <property type="entry name" value="SusD_RagB_dom"/>
</dbReference>
<dbReference type="InterPro" id="IPR011990">
    <property type="entry name" value="TPR-like_helical_dom_sf"/>
</dbReference>
<keyword evidence="4" id="KW-0472">Membrane</keyword>
<dbReference type="InterPro" id="IPR033985">
    <property type="entry name" value="SusD-like_N"/>
</dbReference>
<name>A0A2P8HGS3_CHINA</name>
<dbReference type="RefSeq" id="WP_106529750.1">
    <property type="nucleotide sequence ID" value="NZ_PYAW01000004.1"/>
</dbReference>
<evidence type="ECO:0000259" key="8">
    <source>
        <dbReference type="Pfam" id="PF14322"/>
    </source>
</evidence>
<evidence type="ECO:0000256" key="3">
    <source>
        <dbReference type="ARBA" id="ARBA00022729"/>
    </source>
</evidence>
<feature type="chain" id="PRO_5015156620" evidence="6">
    <location>
        <begin position="31"/>
        <end position="475"/>
    </location>
</feature>
<evidence type="ECO:0000313" key="10">
    <source>
        <dbReference type="Proteomes" id="UP000240971"/>
    </source>
</evidence>
<accession>A0A2P8HGS3</accession>
<evidence type="ECO:0000256" key="6">
    <source>
        <dbReference type="SAM" id="SignalP"/>
    </source>
</evidence>
<evidence type="ECO:0000256" key="4">
    <source>
        <dbReference type="ARBA" id="ARBA00023136"/>
    </source>
</evidence>
<evidence type="ECO:0000256" key="1">
    <source>
        <dbReference type="ARBA" id="ARBA00004442"/>
    </source>
</evidence>
<gene>
    <name evidence="9" type="ORF">CLV51_104115</name>
</gene>
<feature type="domain" description="RagB/SusD" evidence="7">
    <location>
        <begin position="348"/>
        <end position="473"/>
    </location>
</feature>
<keyword evidence="3 6" id="KW-0732">Signal</keyword>
<dbReference type="Pfam" id="PF07980">
    <property type="entry name" value="SusD_RagB"/>
    <property type="match status" value="1"/>
</dbReference>
<dbReference type="Pfam" id="PF14322">
    <property type="entry name" value="SusD-like_3"/>
    <property type="match status" value="1"/>
</dbReference>
<organism evidence="9 10">
    <name type="scientific">Chitinophaga niastensis</name>
    <dbReference type="NCBI Taxonomy" id="536980"/>
    <lineage>
        <taxon>Bacteria</taxon>
        <taxon>Pseudomonadati</taxon>
        <taxon>Bacteroidota</taxon>
        <taxon>Chitinophagia</taxon>
        <taxon>Chitinophagales</taxon>
        <taxon>Chitinophagaceae</taxon>
        <taxon>Chitinophaga</taxon>
    </lineage>
</organism>
<protein>
    <submittedName>
        <fullName evidence="9">SusD-like starch-binding protein associating with outer membrane</fullName>
    </submittedName>
</protein>
<reference evidence="9 10" key="1">
    <citation type="submission" date="2018-03" db="EMBL/GenBank/DDBJ databases">
        <title>Genomic Encyclopedia of Archaeal and Bacterial Type Strains, Phase II (KMG-II): from individual species to whole genera.</title>
        <authorList>
            <person name="Goeker M."/>
        </authorList>
    </citation>
    <scope>NUCLEOTIDE SEQUENCE [LARGE SCALE GENOMIC DNA]</scope>
    <source>
        <strain evidence="9 10">DSM 24859</strain>
    </source>
</reference>
<dbReference type="SUPFAM" id="SSF48452">
    <property type="entry name" value="TPR-like"/>
    <property type="match status" value="1"/>
</dbReference>
<sequence>MKFIINIPFRCGRQLLVCLTLMVLMPSCKKFVAFDPPPTFTTDDKVFNNDKSATAAMLAVYIGMMNDRYGSNGSFVCFSMTALGSMSANELVWTQNNTTAPTFQQFGDHALTPDNTYVHAFWLDGYNYIYQINAILEGLQKSTGVSAGVKQQLEGEARFMRAFCYFYLVNLFGDVPLVLTTAYQGNMILPRTSSDKVWQQIIDDLTAAKGMLTTTYPTAERLRPNRWTASALLARTYLYTGKWPEAEAAANGIIASGDYATTLPALNTVFLKGSTEAIWQLQPVQASANTLEGAQFIVTGVTQPNYEFTPQLLSAFEPGDQRKIEWIGYSDPANPAWAYPSKYKAGAGSVTEYYMVFRLTEQYMIRAEACARQGGAKLPQALADLNVIRKRAGVLLSAITDKDALLLAIEHERQVEFFAEWGHRWFDLKRTGRAEAILKPLSPPGNWKPGSVLYPIPSSEISADPKLTQNDAYAK</sequence>
<proteinExistence type="inferred from homology"/>
<dbReference type="AlphaFoldDB" id="A0A2P8HGS3"/>
<dbReference type="EMBL" id="PYAW01000004">
    <property type="protein sequence ID" value="PSL45413.1"/>
    <property type="molecule type" value="Genomic_DNA"/>
</dbReference>
<dbReference type="OrthoDB" id="625727at2"/>
<evidence type="ECO:0000313" key="9">
    <source>
        <dbReference type="EMBL" id="PSL45413.1"/>
    </source>
</evidence>
<comment type="subcellular location">
    <subcellularLocation>
        <location evidence="1">Cell outer membrane</location>
    </subcellularLocation>
</comment>
<evidence type="ECO:0000259" key="7">
    <source>
        <dbReference type="Pfam" id="PF07980"/>
    </source>
</evidence>
<keyword evidence="5" id="KW-0998">Cell outer membrane</keyword>
<evidence type="ECO:0000256" key="5">
    <source>
        <dbReference type="ARBA" id="ARBA00023237"/>
    </source>
</evidence>
<dbReference type="GO" id="GO:0009279">
    <property type="term" value="C:cell outer membrane"/>
    <property type="evidence" value="ECO:0007669"/>
    <property type="project" value="UniProtKB-SubCell"/>
</dbReference>
<dbReference type="CDD" id="cd08977">
    <property type="entry name" value="SusD"/>
    <property type="match status" value="1"/>
</dbReference>
<comment type="similarity">
    <text evidence="2">Belongs to the SusD family.</text>
</comment>
<feature type="signal peptide" evidence="6">
    <location>
        <begin position="1"/>
        <end position="30"/>
    </location>
</feature>
<comment type="caution">
    <text evidence="9">The sequence shown here is derived from an EMBL/GenBank/DDBJ whole genome shotgun (WGS) entry which is preliminary data.</text>
</comment>